<feature type="domain" description="SWIRM" evidence="10">
    <location>
        <begin position="89"/>
        <end position="186"/>
    </location>
</feature>
<feature type="compositionally biased region" description="Acidic residues" evidence="8">
    <location>
        <begin position="14"/>
        <end position="29"/>
    </location>
</feature>
<dbReference type="Gene3D" id="1.10.10.10">
    <property type="entry name" value="Winged helix-like DNA-binding domain superfamily/Winged helix DNA-binding domain"/>
    <property type="match status" value="1"/>
</dbReference>
<feature type="compositionally biased region" description="Low complexity" evidence="8">
    <location>
        <begin position="769"/>
        <end position="793"/>
    </location>
</feature>
<dbReference type="Pfam" id="PF04433">
    <property type="entry name" value="SWIRM"/>
    <property type="match status" value="1"/>
</dbReference>
<keyword evidence="3" id="KW-0238">DNA-binding</keyword>
<dbReference type="Proteomes" id="UP000050741">
    <property type="component" value="Unassembled WGS sequence"/>
</dbReference>
<dbReference type="InterPro" id="IPR036388">
    <property type="entry name" value="WH-like_DNA-bd_sf"/>
</dbReference>
<keyword evidence="7" id="KW-0175">Coiled coil</keyword>
<feature type="region of interest" description="Disordered" evidence="8">
    <location>
        <begin position="1"/>
        <end position="33"/>
    </location>
</feature>
<evidence type="ECO:0000256" key="2">
    <source>
        <dbReference type="ARBA" id="ARBA00023015"/>
    </source>
</evidence>
<dbReference type="WBParaSite" id="GPLIN_000451900">
    <property type="protein sequence ID" value="GPLIN_000451900"/>
    <property type="gene ID" value="GPLIN_000451900"/>
</dbReference>
<evidence type="ECO:0000259" key="10">
    <source>
        <dbReference type="PROSITE" id="PS50934"/>
    </source>
</evidence>
<evidence type="ECO:0000259" key="11">
    <source>
        <dbReference type="PROSITE" id="PS51293"/>
    </source>
</evidence>
<evidence type="ECO:0000313" key="13">
    <source>
        <dbReference type="WBParaSite" id="GPLIN_000451900"/>
    </source>
</evidence>
<keyword evidence="5" id="KW-0539">Nucleus</keyword>
<feature type="compositionally biased region" description="Low complexity" evidence="8">
    <location>
        <begin position="979"/>
        <end position="990"/>
    </location>
</feature>
<reference evidence="13" key="2">
    <citation type="submission" date="2016-06" db="UniProtKB">
        <authorList>
            <consortium name="WormBaseParasite"/>
        </authorList>
    </citation>
    <scope>IDENTIFICATION</scope>
</reference>
<dbReference type="SMART" id="SM00717">
    <property type="entry name" value="SANT"/>
    <property type="match status" value="2"/>
</dbReference>
<dbReference type="GO" id="GO:0016514">
    <property type="term" value="C:SWI/SNF complex"/>
    <property type="evidence" value="ECO:0007669"/>
    <property type="project" value="TreeGrafter"/>
</dbReference>
<evidence type="ECO:0000256" key="3">
    <source>
        <dbReference type="ARBA" id="ARBA00023125"/>
    </source>
</evidence>
<feature type="compositionally biased region" description="Basic and acidic residues" evidence="8">
    <location>
        <begin position="488"/>
        <end position="499"/>
    </location>
</feature>
<dbReference type="InterPro" id="IPR032451">
    <property type="entry name" value="SMARCC_C"/>
</dbReference>
<dbReference type="GO" id="GO:0042393">
    <property type="term" value="F:histone binding"/>
    <property type="evidence" value="ECO:0007669"/>
    <property type="project" value="TreeGrafter"/>
</dbReference>
<accession>A0A183BV81</accession>
<feature type="compositionally biased region" description="Basic and acidic residues" evidence="8">
    <location>
        <begin position="522"/>
        <end position="538"/>
    </location>
</feature>
<evidence type="ECO:0000256" key="1">
    <source>
        <dbReference type="ARBA" id="ARBA00004123"/>
    </source>
</evidence>
<dbReference type="InterPro" id="IPR017884">
    <property type="entry name" value="SANT_dom"/>
</dbReference>
<feature type="compositionally biased region" description="Low complexity" evidence="8">
    <location>
        <begin position="705"/>
        <end position="727"/>
    </location>
</feature>
<name>A0A183BV81_GLOPA</name>
<feature type="compositionally biased region" description="Polar residues" evidence="8">
    <location>
        <begin position="926"/>
        <end position="949"/>
    </location>
</feature>
<dbReference type="SUPFAM" id="SSF46689">
    <property type="entry name" value="Homeodomain-like"/>
    <property type="match status" value="2"/>
</dbReference>
<dbReference type="Pfam" id="PF00249">
    <property type="entry name" value="Myb_DNA-binding"/>
    <property type="match status" value="1"/>
</dbReference>
<evidence type="ECO:0000259" key="9">
    <source>
        <dbReference type="PROSITE" id="PS50090"/>
    </source>
</evidence>
<feature type="compositionally biased region" description="Polar residues" evidence="8">
    <location>
        <begin position="507"/>
        <end position="521"/>
    </location>
</feature>
<keyword evidence="12" id="KW-1185">Reference proteome</keyword>
<dbReference type="PROSITE" id="PS50090">
    <property type="entry name" value="MYB_LIKE"/>
    <property type="match status" value="1"/>
</dbReference>
<feature type="compositionally biased region" description="Low complexity" evidence="8">
    <location>
        <begin position="1006"/>
        <end position="1028"/>
    </location>
</feature>
<feature type="compositionally biased region" description="Basic and acidic residues" evidence="8">
    <location>
        <begin position="232"/>
        <end position="266"/>
    </location>
</feature>
<organism evidence="12 13">
    <name type="scientific">Globodera pallida</name>
    <name type="common">Potato cyst nematode worm</name>
    <name type="synonym">Heterodera pallida</name>
    <dbReference type="NCBI Taxonomy" id="36090"/>
    <lineage>
        <taxon>Eukaryota</taxon>
        <taxon>Metazoa</taxon>
        <taxon>Ecdysozoa</taxon>
        <taxon>Nematoda</taxon>
        <taxon>Chromadorea</taxon>
        <taxon>Rhabditida</taxon>
        <taxon>Tylenchina</taxon>
        <taxon>Tylenchomorpha</taxon>
        <taxon>Tylenchoidea</taxon>
        <taxon>Heteroderidae</taxon>
        <taxon>Heteroderinae</taxon>
        <taxon>Globodera</taxon>
    </lineage>
</organism>
<reference evidence="12" key="1">
    <citation type="submission" date="2014-05" db="EMBL/GenBank/DDBJ databases">
        <title>The genome and life-stage specific transcriptomes of Globodera pallida elucidate key aspects of plant parasitism by a cyst nematode.</title>
        <authorList>
            <person name="Cotton J.A."/>
            <person name="Lilley C.J."/>
            <person name="Jones L.M."/>
            <person name="Kikuchi T."/>
            <person name="Reid A.J."/>
            <person name="Thorpe P."/>
            <person name="Tsai I.J."/>
            <person name="Beasley H."/>
            <person name="Blok V."/>
            <person name="Cock P.J.A."/>
            <person name="Van den Akker S.E."/>
            <person name="Holroyd N."/>
            <person name="Hunt M."/>
            <person name="Mantelin S."/>
            <person name="Naghra H."/>
            <person name="Pain A."/>
            <person name="Palomares-Rius J.E."/>
            <person name="Zarowiecki M."/>
            <person name="Berriman M."/>
            <person name="Jones J.T."/>
            <person name="Urwin P.E."/>
        </authorList>
    </citation>
    <scope>NUCLEOTIDE SEQUENCE [LARGE SCALE GENOMIC DNA]</scope>
    <source>
        <strain evidence="12">Lindley</strain>
    </source>
</reference>
<protein>
    <submittedName>
        <fullName evidence="13">SWI/SNF and RSC complexes subunit ssr2</fullName>
    </submittedName>
</protein>
<proteinExistence type="inferred from homology"/>
<evidence type="ECO:0000256" key="7">
    <source>
        <dbReference type="SAM" id="Coils"/>
    </source>
</evidence>
<feature type="compositionally biased region" description="Pro residues" evidence="8">
    <location>
        <begin position="959"/>
        <end position="978"/>
    </location>
</feature>
<dbReference type="Pfam" id="PF16495">
    <property type="entry name" value="SWIRM-assoc_1"/>
    <property type="match status" value="1"/>
</dbReference>
<dbReference type="GO" id="GO:0045893">
    <property type="term" value="P:positive regulation of DNA-templated transcription"/>
    <property type="evidence" value="ECO:0007669"/>
    <property type="project" value="TreeGrafter"/>
</dbReference>
<dbReference type="Gene3D" id="1.10.10.60">
    <property type="entry name" value="Homeodomain-like"/>
    <property type="match status" value="1"/>
</dbReference>
<feature type="domain" description="SANT" evidence="11">
    <location>
        <begin position="300"/>
        <end position="327"/>
    </location>
</feature>
<evidence type="ECO:0000256" key="5">
    <source>
        <dbReference type="ARBA" id="ARBA00023242"/>
    </source>
</evidence>
<feature type="compositionally biased region" description="Pro residues" evidence="8">
    <location>
        <begin position="834"/>
        <end position="869"/>
    </location>
</feature>
<evidence type="ECO:0000256" key="4">
    <source>
        <dbReference type="ARBA" id="ARBA00023163"/>
    </source>
</evidence>
<dbReference type="FunFam" id="1.10.10.10:FF:000020">
    <property type="entry name" value="SWI/SNF complex subunit SMARCC2 isoform c"/>
    <property type="match status" value="1"/>
</dbReference>
<dbReference type="PANTHER" id="PTHR12802:SF41">
    <property type="entry name" value="BRAHMA ASSOCIATED PROTEIN 155 KDA"/>
    <property type="match status" value="1"/>
</dbReference>
<feature type="coiled-coil region" evidence="7">
    <location>
        <begin position="583"/>
        <end position="624"/>
    </location>
</feature>
<dbReference type="InterPro" id="IPR007526">
    <property type="entry name" value="SWIRM"/>
</dbReference>
<feature type="region of interest" description="Disordered" evidence="8">
    <location>
        <begin position="641"/>
        <end position="753"/>
    </location>
</feature>
<dbReference type="InterPro" id="IPR009057">
    <property type="entry name" value="Homeodomain-like_sf"/>
</dbReference>
<dbReference type="FunFam" id="1.10.10.60:FF:000014">
    <property type="entry name" value="SWI/SNF complex subunit SMARCC2 isoform C"/>
    <property type="match status" value="1"/>
</dbReference>
<evidence type="ECO:0000256" key="8">
    <source>
        <dbReference type="SAM" id="MobiDB-lite"/>
    </source>
</evidence>
<feature type="compositionally biased region" description="Low complexity" evidence="8">
    <location>
        <begin position="803"/>
        <end position="833"/>
    </location>
</feature>
<dbReference type="PROSITE" id="PS51293">
    <property type="entry name" value="SANT"/>
    <property type="match status" value="2"/>
</dbReference>
<feature type="compositionally biased region" description="Pro residues" evidence="8">
    <location>
        <begin position="689"/>
        <end position="704"/>
    </location>
</feature>
<dbReference type="GO" id="GO:0003677">
    <property type="term" value="F:DNA binding"/>
    <property type="evidence" value="ECO:0007669"/>
    <property type="project" value="UniProtKB-KW"/>
</dbReference>
<feature type="domain" description="SANT" evidence="11">
    <location>
        <begin position="344"/>
        <end position="395"/>
    </location>
</feature>
<sequence length="1039" mass="114158">MPPKGFKRKREEGSEMAESVDFDRMDDDENSRLTLTPTAIIKSKDKESEIGFSKQQKLADLDDDGSAVTQLDATQANASSAVEPQTHYIIVPSYSAWFDYNAIHQIEKQGHADFFNGRNKSKTPETYIAYRNFMIDTYRLNPFEYLSVTSCRRNLSGDVCSIIRIHEFLQKWGLINYQVDSESRPAPITVPPTSHFMIMADTPFGLQPLHSLSNTEKPSQRVYPHPVVSQPQDREKDQQQSELGHQPKEEQKQQEQNETEPKADIREMKATNVGKMLHQPGLKLDQYKKQLAAMKTKGAAPTRDWTSQETLLLLEGLEMFKDDWNQVLKLTPSQLAAMKTKGAAPTRDWTSQETLLLLEGLEMFKDDWNQVADHVGTRTQDECIMYFLQLPIQDPFLEENDVLGPLAYQPVPFSQSGNPVMSTVAFLASVVDPRIASAAAKAALEEFGKMRDDIPPLLEKAHRKNIEAHAKEIDGLDGEVGLSAIGASEKETVKQRRLSEDEETIESQKNGETNKRTTPQSQEEKMDLDHDGGEQRDDDVVREAKQMTSEAIQVAAATALGAAATKAKYLVGVEEKRMKALVAQLVEAQMKKFELKLKHFEELEQLMDRERETLESQRQQLITERQAFHLDQLRYLEQRARSDAQQQLTTDGRMPSTLPPGFEVGNPTQPQAVVAPAGIPPSQSAAKVQPPPPQPTQQQQPPPHSSISVPQQIQAVSTADDATDVAAHPSIGTVVAPPPPLTLATSTVSAPATISPNTNIAVVATAVAPAPSPHASASSTAAAYAPQQQPLTASLPPPPHSVSTAQQGQQQIPTQPPQGQQSQYSQPPLSSGYYPPPSSYPPPTQSYAPPPPPHSAAAYPPPQGFPPQAPSQHYYGGVSRAAQPPPAQYGQSPQAVGQPGRPIAGYPPQYDYYAASAGQPPPQHRYGQQQQPYAYGTLPSSAPQQQSQHYPTPGQSQYYPPPPQHSLQGQPPPQPMGVPPSSGQQQHQPQEMLSVGSVHHHHHHQQQQQQQQGASAAAQTATDATSATPPMHQESNKEC</sequence>
<evidence type="ECO:0000256" key="6">
    <source>
        <dbReference type="ARBA" id="ARBA00049655"/>
    </source>
</evidence>
<feature type="region of interest" description="Disordered" evidence="8">
    <location>
        <begin position="487"/>
        <end position="538"/>
    </location>
</feature>
<dbReference type="InterPro" id="IPR032448">
    <property type="entry name" value="SWIRM-assoc"/>
</dbReference>
<keyword evidence="4" id="KW-0804">Transcription</keyword>
<feature type="region of interest" description="Disordered" evidence="8">
    <location>
        <begin position="769"/>
        <end position="1039"/>
    </location>
</feature>
<comment type="subcellular location">
    <subcellularLocation>
        <location evidence="1">Nucleus</location>
    </subcellularLocation>
</comment>
<dbReference type="PANTHER" id="PTHR12802">
    <property type="entry name" value="SWI/SNF COMPLEX-RELATED"/>
    <property type="match status" value="1"/>
</dbReference>
<dbReference type="InterPro" id="IPR001005">
    <property type="entry name" value="SANT/Myb"/>
</dbReference>
<feature type="domain" description="Myb-like" evidence="9">
    <location>
        <begin position="349"/>
        <end position="391"/>
    </location>
</feature>
<comment type="similarity">
    <text evidence="6">Belongs to the SMARCC family.</text>
</comment>
<dbReference type="Pfam" id="PF16498">
    <property type="entry name" value="SWIRM-assoc_3"/>
    <property type="match status" value="1"/>
</dbReference>
<dbReference type="AlphaFoldDB" id="A0A183BV81"/>
<keyword evidence="2" id="KW-0805">Transcription regulation</keyword>
<feature type="region of interest" description="Disordered" evidence="8">
    <location>
        <begin position="209"/>
        <end position="266"/>
    </location>
</feature>
<evidence type="ECO:0000313" key="12">
    <source>
        <dbReference type="Proteomes" id="UP000050741"/>
    </source>
</evidence>
<dbReference type="PROSITE" id="PS50934">
    <property type="entry name" value="SWIRM"/>
    <property type="match status" value="1"/>
</dbReference>